<accession>K2J630</accession>
<dbReference type="AlphaFoldDB" id="K2J630"/>
<dbReference type="CDD" id="cd02932">
    <property type="entry name" value="OYE_YqiM_FMN"/>
    <property type="match status" value="1"/>
</dbReference>
<evidence type="ECO:0000313" key="3">
    <source>
        <dbReference type="EMBL" id="EKE70362.1"/>
    </source>
</evidence>
<dbReference type="PATRIC" id="fig|1208323.3.peg.2668"/>
<dbReference type="GO" id="GO:0071949">
    <property type="term" value="F:FAD binding"/>
    <property type="evidence" value="ECO:0007669"/>
    <property type="project" value="InterPro"/>
</dbReference>
<dbReference type="PANTHER" id="PTHR43303">
    <property type="entry name" value="NADPH DEHYDROGENASE C23G7.10C-RELATED"/>
    <property type="match status" value="1"/>
</dbReference>
<evidence type="ECO:0000259" key="2">
    <source>
        <dbReference type="Pfam" id="PF01494"/>
    </source>
</evidence>
<gene>
    <name evidence="3" type="ORF">B30_12899</name>
</gene>
<dbReference type="GO" id="GO:0010181">
    <property type="term" value="F:FMN binding"/>
    <property type="evidence" value="ECO:0007669"/>
    <property type="project" value="InterPro"/>
</dbReference>
<protein>
    <submittedName>
        <fullName evidence="3">NADH:flavin oxidoreductase/NADH oxidase</fullName>
    </submittedName>
</protein>
<dbReference type="PANTHER" id="PTHR43303:SF3">
    <property type="entry name" value="BLR3436 PROTEIN"/>
    <property type="match status" value="1"/>
</dbReference>
<dbReference type="InterPro" id="IPR013785">
    <property type="entry name" value="Aldolase_TIM"/>
</dbReference>
<dbReference type="InterPro" id="IPR044152">
    <property type="entry name" value="YqjM-like"/>
</dbReference>
<dbReference type="InterPro" id="IPR036188">
    <property type="entry name" value="FAD/NAD-bd_sf"/>
</dbReference>
<proteinExistence type="predicted"/>
<sequence>MKIAILGGGPSGLYFAISMKLRDPNHDLTVYERNRFDDTFGWGVVLSDETMSNFEDNDPISEKMIRDNFAYWDDVKTVRGNEAMTSGGHGFCGIGRKKLLLVLQERARALGVTLQYETDLTDEKIADLKEAHDLVVAADGLNSKTRTIYADKFQPDIDMRRNHFVWLGTHQKFDDAFTFIFEKTEHGWIWAHAYQFDDDTATFIVECGPEVFKAFGFDRLNQQDSIALCEKIFAKHLGGHALMTNANHIRGSAWIQFPRVTCENWYFENVVLLGDASATAHFSIGSGSKLGMESAIALADELNSGAPLQDALQTYQDERKLQVLRVTSAARNSTEWFEEVERYLTLDMMQFNYSLLTRSQRISHENLRLRDPEWLASAEAWFQKKAGSNSSRSPMFAPFKLREMELTNRVVVSPMAQYKASEGMPTDWHFVHYAERAKGGAGLVFTEMLCVSMEGRITPGCPCIGPDQVPAWSRLTDFVHAETPAKICAQIGHAGRKGSTRLAWDGIDQPLTEGNWDLLSASALPLMEGNVVPKAMDRADMDKVKDQFVAAVKAAAQADFDMIEMHAAHGYLLASFISPVTNKRSDEYGGSLENRMRFPLEIFHAMRAHWPEAKPMSVRISAHDWMGDAGVHPEEAVAIAQMFKEAGADAINVSSGQTDKKEQPVYGRMFQVPFSDRVRNDIHAPTLVAGNIYEPDHVNSILMAGRADLVLLARPHLADPYWTLHAAVDLCDTEQPWPAPYEGGRRQANLLAERAKAMAS</sequence>
<dbReference type="Gene3D" id="3.30.9.20">
    <property type="match status" value="1"/>
</dbReference>
<dbReference type="InterPro" id="IPR001155">
    <property type="entry name" value="OxRdtase_FMN_N"/>
</dbReference>
<comment type="caution">
    <text evidence="3">The sequence shown here is derived from an EMBL/GenBank/DDBJ whole genome shotgun (WGS) entry which is preliminary data.</text>
</comment>
<feature type="domain" description="FAD-binding" evidence="2">
    <location>
        <begin position="2"/>
        <end position="327"/>
    </location>
</feature>
<evidence type="ECO:0000259" key="1">
    <source>
        <dbReference type="Pfam" id="PF00724"/>
    </source>
</evidence>
<dbReference type="GO" id="GO:0050661">
    <property type="term" value="F:NADP binding"/>
    <property type="evidence" value="ECO:0007669"/>
    <property type="project" value="InterPro"/>
</dbReference>
<dbReference type="SUPFAM" id="SSF51395">
    <property type="entry name" value="FMN-linked oxidoreductases"/>
    <property type="match status" value="1"/>
</dbReference>
<dbReference type="NCBIfam" id="NF006101">
    <property type="entry name" value="PRK08255.1"/>
    <property type="match status" value="1"/>
</dbReference>
<dbReference type="STRING" id="1208323.B30_12899"/>
<dbReference type="Pfam" id="PF00724">
    <property type="entry name" value="Oxidored_FMN"/>
    <property type="match status" value="1"/>
</dbReference>
<dbReference type="eggNOG" id="COG0654">
    <property type="taxonomic scope" value="Bacteria"/>
</dbReference>
<dbReference type="EMBL" id="AMRK01000007">
    <property type="protein sequence ID" value="EKE70362.1"/>
    <property type="molecule type" value="Genomic_DNA"/>
</dbReference>
<feature type="domain" description="NADH:flavin oxidoreductase/NADH oxidase N-terminal" evidence="1">
    <location>
        <begin position="395"/>
        <end position="727"/>
    </location>
</feature>
<dbReference type="Proteomes" id="UP000006762">
    <property type="component" value="Unassembled WGS sequence"/>
</dbReference>
<dbReference type="OrthoDB" id="9784632at2"/>
<organism evidence="3 4">
    <name type="scientific">Celeribacter baekdonensis B30</name>
    <dbReference type="NCBI Taxonomy" id="1208323"/>
    <lineage>
        <taxon>Bacteria</taxon>
        <taxon>Pseudomonadati</taxon>
        <taxon>Pseudomonadota</taxon>
        <taxon>Alphaproteobacteria</taxon>
        <taxon>Rhodobacterales</taxon>
        <taxon>Roseobacteraceae</taxon>
        <taxon>Celeribacter</taxon>
    </lineage>
</organism>
<dbReference type="RefSeq" id="WP_009572538.1">
    <property type="nucleotide sequence ID" value="NZ_AMRK01000007.1"/>
</dbReference>
<name>K2J630_9RHOB</name>
<dbReference type="GO" id="GO:0003959">
    <property type="term" value="F:NADPH dehydrogenase activity"/>
    <property type="evidence" value="ECO:0007669"/>
    <property type="project" value="InterPro"/>
</dbReference>
<keyword evidence="4" id="KW-1185">Reference proteome</keyword>
<dbReference type="SUPFAM" id="SSF51905">
    <property type="entry name" value="FAD/NAD(P)-binding domain"/>
    <property type="match status" value="1"/>
</dbReference>
<dbReference type="PRINTS" id="PR00420">
    <property type="entry name" value="RNGMNOXGNASE"/>
</dbReference>
<reference evidence="3 4" key="1">
    <citation type="submission" date="2012-09" db="EMBL/GenBank/DDBJ databases">
        <title>Celeribacter baekdonensis B30 Genome Sequencing.</title>
        <authorList>
            <person name="Wang W."/>
        </authorList>
    </citation>
    <scope>NUCLEOTIDE SEQUENCE [LARGE SCALE GENOMIC DNA]</scope>
    <source>
        <strain evidence="3 4">B30</strain>
    </source>
</reference>
<dbReference type="Pfam" id="PF01494">
    <property type="entry name" value="FAD_binding_3"/>
    <property type="match status" value="1"/>
</dbReference>
<evidence type="ECO:0000313" key="4">
    <source>
        <dbReference type="Proteomes" id="UP000006762"/>
    </source>
</evidence>
<dbReference type="InterPro" id="IPR002938">
    <property type="entry name" value="FAD-bd"/>
</dbReference>
<dbReference type="Gene3D" id="3.20.20.70">
    <property type="entry name" value="Aldolase class I"/>
    <property type="match status" value="1"/>
</dbReference>
<dbReference type="eggNOG" id="COG1902">
    <property type="taxonomic scope" value="Bacteria"/>
</dbReference>
<dbReference type="Gene3D" id="3.50.50.60">
    <property type="entry name" value="FAD/NAD(P)-binding domain"/>
    <property type="match status" value="1"/>
</dbReference>